<dbReference type="InterPro" id="IPR028422">
    <property type="entry name" value="GREB1"/>
</dbReference>
<feature type="domain" description="GREB1 N-terminal" evidence="2">
    <location>
        <begin position="271"/>
        <end position="409"/>
    </location>
</feature>
<reference evidence="4" key="1">
    <citation type="submission" date="2003-08" db="EMBL/GenBank/DDBJ databases">
        <authorList>
            <person name="Birren B."/>
            <person name="Nusbaum C."/>
            <person name="Abebe A."/>
            <person name="Abouelleil A."/>
            <person name="Adekoya E."/>
            <person name="Ait-zahra M."/>
            <person name="Allen N."/>
            <person name="Allen T."/>
            <person name="An P."/>
            <person name="Anderson M."/>
            <person name="Anderson S."/>
            <person name="Arachchi H."/>
            <person name="Armbruster J."/>
            <person name="Bachantsang P."/>
            <person name="Baldwin J."/>
            <person name="Barry A."/>
            <person name="Bayul T."/>
            <person name="Blitshsteyn B."/>
            <person name="Bloom T."/>
            <person name="Blye J."/>
            <person name="Boguslavskiy L."/>
            <person name="Borowsky M."/>
            <person name="Boukhgalter B."/>
            <person name="Brunache A."/>
            <person name="Butler J."/>
            <person name="Calixte N."/>
            <person name="Calvo S."/>
            <person name="Camarata J."/>
            <person name="Campo K."/>
            <person name="Chang J."/>
            <person name="Cheshatsang Y."/>
            <person name="Citroen M."/>
            <person name="Collymore A."/>
            <person name="Considine T."/>
            <person name="Cook A."/>
            <person name="Cooke P."/>
            <person name="Corum B."/>
            <person name="Cuomo C."/>
            <person name="David R."/>
            <person name="Dawoe T."/>
            <person name="Degray S."/>
            <person name="Dodge S."/>
            <person name="Dooley K."/>
            <person name="Dorje P."/>
            <person name="Dorjee K."/>
            <person name="Dorris L."/>
            <person name="Duffey N."/>
            <person name="Dupes A."/>
            <person name="Elkins T."/>
            <person name="Engels R."/>
            <person name="Erickson J."/>
            <person name="Farina A."/>
            <person name="Faro S."/>
            <person name="Ferreira P."/>
            <person name="Fischer H."/>
            <person name="Fitzgerald M."/>
            <person name="Foley K."/>
            <person name="Gage D."/>
            <person name="Galagan J."/>
            <person name="Gearin G."/>
            <person name="Gnerre S."/>
            <person name="Gnirke A."/>
            <person name="Goyette A."/>
            <person name="Graham J."/>
            <person name="Grandbois E."/>
            <person name="Gyaltsen K."/>
            <person name="Hafez N."/>
            <person name="Hagopian D."/>
            <person name="Hagos B."/>
            <person name="Hall J."/>
            <person name="Hatcher B."/>
            <person name="Heller A."/>
            <person name="Higgins H."/>
            <person name="Honan T."/>
            <person name="Horn A."/>
            <person name="Houde N."/>
            <person name="Hughes L."/>
            <person name="Hulme W."/>
            <person name="Husby E."/>
            <person name="Iliev I."/>
            <person name="Jaffe D."/>
            <person name="Jones C."/>
            <person name="Kamal M."/>
            <person name="Kamat A."/>
            <person name="Kamvysselis M."/>
            <person name="Karlsson E."/>
            <person name="Kells C."/>
            <person name="Kieu A."/>
            <person name="Kisner P."/>
            <person name="Kodira C."/>
            <person name="Kulbokas E."/>
            <person name="Labutti K."/>
            <person name="Lama D."/>
            <person name="Landers T."/>
            <person name="Leger J."/>
            <person name="Levine S."/>
            <person name="Lewis D."/>
            <person name="Lewis T."/>
            <person name="Lindblad-toh K."/>
            <person name="Liu X."/>
            <person name="Lokyitsang T."/>
            <person name="Lokyitsang Y."/>
            <person name="Lucien O."/>
            <person name="Lui A."/>
            <person name="Ma L.J."/>
            <person name="Mabbitt R."/>
            <person name="Macdonald J."/>
            <person name="Maclean C."/>
            <person name="Major J."/>
            <person name="Manning J."/>
            <person name="Marabella R."/>
            <person name="Maru K."/>
            <person name="Matthews C."/>
            <person name="Mauceli E."/>
            <person name="Mccarthy M."/>
            <person name="Mcdonough S."/>
            <person name="Mcghee T."/>
            <person name="Meldrim J."/>
            <person name="Meneus L."/>
            <person name="Mesirov J."/>
            <person name="Mihalev A."/>
            <person name="Mihova T."/>
            <person name="Mikkelsen T."/>
            <person name="Mlenga V."/>
            <person name="Moru K."/>
            <person name="Mozes J."/>
            <person name="Mulrain L."/>
            <person name="Munson G."/>
            <person name="Naylor J."/>
            <person name="Newes C."/>
            <person name="Nguyen C."/>
            <person name="Nguyen N."/>
            <person name="Nguyen T."/>
            <person name="Nicol R."/>
            <person name="Nielsen C."/>
            <person name="Nizzari M."/>
            <person name="Norbu C."/>
            <person name="Norbu N."/>
            <person name="O'donnell P."/>
            <person name="Okoawo O."/>
            <person name="O'leary S."/>
            <person name="Omotosho B."/>
            <person name="O'neill K."/>
            <person name="Osman S."/>
            <person name="Parker S."/>
            <person name="Perrin D."/>
            <person name="Phunkhang P."/>
            <person name="Piqani B."/>
            <person name="Purcell S."/>
            <person name="Rachupka T."/>
            <person name="Ramasamy U."/>
            <person name="Rameau R."/>
            <person name="Ray V."/>
            <person name="Raymond C."/>
            <person name="Retta R."/>
            <person name="Richardson S."/>
            <person name="Rise C."/>
            <person name="Rodriguez J."/>
            <person name="Rogers J."/>
            <person name="Rogov P."/>
            <person name="Rutman M."/>
            <person name="Schupbach R."/>
            <person name="Seaman C."/>
            <person name="Settipalli S."/>
            <person name="Sharpe T."/>
            <person name="Sheridan J."/>
            <person name="Sherpa N."/>
            <person name="Shi J."/>
            <person name="Smirnov S."/>
            <person name="Smith C."/>
            <person name="Sougnez C."/>
            <person name="Spencer B."/>
            <person name="Stalker J."/>
            <person name="Stange-thomann N."/>
            <person name="Stavropoulos S."/>
            <person name="Stetson K."/>
            <person name="Stone C."/>
            <person name="Stone S."/>
            <person name="Stubbs M."/>
            <person name="Talamas J."/>
            <person name="Tchuinga P."/>
            <person name="Tenzing P."/>
            <person name="Tesfaye S."/>
            <person name="Theodore J."/>
            <person name="Thoulutsang Y."/>
            <person name="Topham K."/>
            <person name="Towey S."/>
            <person name="Tsamla T."/>
            <person name="Tsomo N."/>
            <person name="Vallee D."/>
            <person name="Vassiliev H."/>
            <person name="Venkataraman V."/>
            <person name="Vinson J."/>
            <person name="Vo A."/>
            <person name="Wade C."/>
            <person name="Wang S."/>
            <person name="Wangchuk T."/>
            <person name="Wangdi T."/>
            <person name="Whittaker C."/>
            <person name="Wilkinson J."/>
            <person name="Wu Y."/>
            <person name="Wyman D."/>
            <person name="Yadav S."/>
            <person name="Yang S."/>
            <person name="Yang X."/>
            <person name="Yeager S."/>
            <person name="Yee E."/>
            <person name="Young G."/>
            <person name="Zainoun J."/>
            <person name="Zembeck L."/>
            <person name="Zimmer A."/>
            <person name="Zody M."/>
            <person name="Lander E."/>
        </authorList>
    </citation>
    <scope>NUCLEOTIDE SEQUENCE [LARGE SCALE GENOMIC DNA]</scope>
</reference>
<organism evidence="3 4">
    <name type="scientific">Ciona savignyi</name>
    <name type="common">Pacific transparent sea squirt</name>
    <dbReference type="NCBI Taxonomy" id="51511"/>
    <lineage>
        <taxon>Eukaryota</taxon>
        <taxon>Metazoa</taxon>
        <taxon>Chordata</taxon>
        <taxon>Tunicata</taxon>
        <taxon>Ascidiacea</taxon>
        <taxon>Phlebobranchia</taxon>
        <taxon>Cionidae</taxon>
        <taxon>Ciona</taxon>
    </lineage>
</organism>
<evidence type="ECO:0000259" key="2">
    <source>
        <dbReference type="Pfam" id="PF15782"/>
    </source>
</evidence>
<dbReference type="PANTHER" id="PTHR15720">
    <property type="entry name" value="GREB1-RELATED"/>
    <property type="match status" value="1"/>
</dbReference>
<dbReference type="Pfam" id="PF15782">
    <property type="entry name" value="GREB1_N"/>
    <property type="match status" value="1"/>
</dbReference>
<keyword evidence="4" id="KW-1185">Reference proteome</keyword>
<dbReference type="AlphaFoldDB" id="H2ZDS6"/>
<protein>
    <recommendedName>
        <fullName evidence="2">GREB1 N-terminal domain-containing protein</fullName>
    </recommendedName>
</protein>
<evidence type="ECO:0000313" key="3">
    <source>
        <dbReference type="Ensembl" id="ENSCSAVP00000015742.1"/>
    </source>
</evidence>
<dbReference type="InterPro" id="IPR046926">
    <property type="entry name" value="GREB1_N"/>
</dbReference>
<dbReference type="HOGENOM" id="CLU_593900_0_0_1"/>
<feature type="region of interest" description="Disordered" evidence="1">
    <location>
        <begin position="155"/>
        <end position="188"/>
    </location>
</feature>
<dbReference type="Ensembl" id="ENSCSAVT00000015921.1">
    <property type="protein sequence ID" value="ENSCSAVP00000015742.1"/>
    <property type="gene ID" value="ENSCSAVG00000009247.1"/>
</dbReference>
<dbReference type="InParanoid" id="H2ZDS6"/>
<sequence length="461" mass="50292">MSVEALMRSKNLLPVQVIPTVPSSLMGNSQSGQKAAFEEALHSSIENSLRSVAVAPSSVFSTLFLTLRPVPAVHKDDVTDVKPNSEQLAEELNKQTVNRQDVSSDMQNNLLLSKFSFVNRTSVENIVSSPHSTSESGSLVQPTVCQPPALIPASHVRHKASSTTLPPVPRPPITLISQQQQQQQQQLEQARVEQLKQMQRLHAWKHMQKDQPRPLLSGLDISASNILPANLSTSLAGSSMSTESSLPVSMPTNPINGMYSNGNFHGVRATGNTQLKGLCKSGKDIRLCTLENDCSQMFTCPSEHVLLALQLTRTTVESNSLIVISINLKSLPPPNSSSQALSIQCVGCGEKAIHTFAQLVDHVGLERSDLGSHPVNSNSGQLIGSYARFYLVRDRKNPRHLIRGPALMWNKQMEAGRLRVGVPVPRFSMMQNPLFRNPGPILPSPSHFSTPREGGNSHHPL</sequence>
<reference evidence="3" key="2">
    <citation type="submission" date="2025-08" db="UniProtKB">
        <authorList>
            <consortium name="Ensembl"/>
        </authorList>
    </citation>
    <scope>IDENTIFICATION</scope>
</reference>
<evidence type="ECO:0000313" key="4">
    <source>
        <dbReference type="Proteomes" id="UP000007875"/>
    </source>
</evidence>
<accession>H2ZDS6</accession>
<dbReference type="Proteomes" id="UP000007875">
    <property type="component" value="Unassembled WGS sequence"/>
</dbReference>
<feature type="region of interest" description="Disordered" evidence="1">
    <location>
        <begin position="436"/>
        <end position="461"/>
    </location>
</feature>
<dbReference type="GeneTree" id="ENSGT00390000008041"/>
<evidence type="ECO:0000256" key="1">
    <source>
        <dbReference type="SAM" id="MobiDB-lite"/>
    </source>
</evidence>
<dbReference type="PANTHER" id="PTHR15720:SF14">
    <property type="entry name" value="GREB1-LIKE PROTEIN"/>
    <property type="match status" value="1"/>
</dbReference>
<reference evidence="3" key="3">
    <citation type="submission" date="2025-09" db="UniProtKB">
        <authorList>
            <consortium name="Ensembl"/>
        </authorList>
    </citation>
    <scope>IDENTIFICATION</scope>
</reference>
<proteinExistence type="predicted"/>
<name>H2ZDS6_CIOSA</name>